<evidence type="ECO:0000259" key="1">
    <source>
        <dbReference type="Pfam" id="PF00646"/>
    </source>
</evidence>
<comment type="caution">
    <text evidence="2">The sequence shown here is derived from an EMBL/GenBank/DDBJ whole genome shotgun (WGS) entry which is preliminary data.</text>
</comment>
<proteinExistence type="predicted"/>
<dbReference type="InterPro" id="IPR032675">
    <property type="entry name" value="LRR_dom_sf"/>
</dbReference>
<gene>
    <name evidence="2" type="ORF">VNO77_06218</name>
</gene>
<dbReference type="InterPro" id="IPR001611">
    <property type="entry name" value="Leu-rich_rpt"/>
</dbReference>
<feature type="domain" description="F-box" evidence="1">
    <location>
        <begin position="5"/>
        <end position="46"/>
    </location>
</feature>
<dbReference type="Pfam" id="PF13516">
    <property type="entry name" value="LRR_6"/>
    <property type="match status" value="1"/>
</dbReference>
<evidence type="ECO:0000313" key="3">
    <source>
        <dbReference type="Proteomes" id="UP001367508"/>
    </source>
</evidence>
<dbReference type="SUPFAM" id="SSF52047">
    <property type="entry name" value="RNI-like"/>
    <property type="match status" value="2"/>
</dbReference>
<dbReference type="GO" id="GO:0031146">
    <property type="term" value="P:SCF-dependent proteasomal ubiquitin-dependent protein catabolic process"/>
    <property type="evidence" value="ECO:0007669"/>
    <property type="project" value="TreeGrafter"/>
</dbReference>
<dbReference type="Proteomes" id="UP001367508">
    <property type="component" value="Unassembled WGS sequence"/>
</dbReference>
<keyword evidence="3" id="KW-1185">Reference proteome</keyword>
<reference evidence="2 3" key="1">
    <citation type="submission" date="2024-01" db="EMBL/GenBank/DDBJ databases">
        <title>The genomes of 5 underutilized Papilionoideae crops provide insights into root nodulation and disease resistanc.</title>
        <authorList>
            <person name="Jiang F."/>
        </authorList>
    </citation>
    <scope>NUCLEOTIDE SEQUENCE [LARGE SCALE GENOMIC DNA]</scope>
    <source>
        <strain evidence="2">LVBAO_FW01</strain>
        <tissue evidence="2">Leaves</tissue>
    </source>
</reference>
<dbReference type="Pfam" id="PF00646">
    <property type="entry name" value="F-box"/>
    <property type="match status" value="1"/>
</dbReference>
<dbReference type="AlphaFoldDB" id="A0AAN9QST6"/>
<dbReference type="EMBL" id="JAYMYQ010000002">
    <property type="protein sequence ID" value="KAK7349115.1"/>
    <property type="molecule type" value="Genomic_DNA"/>
</dbReference>
<dbReference type="SMART" id="SM00367">
    <property type="entry name" value="LRR_CC"/>
    <property type="match status" value="9"/>
</dbReference>
<dbReference type="Gene3D" id="3.80.10.10">
    <property type="entry name" value="Ribonuclease Inhibitor"/>
    <property type="match status" value="5"/>
</dbReference>
<dbReference type="GO" id="GO:0019005">
    <property type="term" value="C:SCF ubiquitin ligase complex"/>
    <property type="evidence" value="ECO:0007669"/>
    <property type="project" value="TreeGrafter"/>
</dbReference>
<dbReference type="FunFam" id="3.80.10.10:FF:000930">
    <property type="entry name" value="F-box/LRR-repeat protein 20"/>
    <property type="match status" value="1"/>
</dbReference>
<dbReference type="PANTHER" id="PTHR13318:SF106">
    <property type="entry name" value="F-BOX_LRR-REPEAT PROTEIN 2"/>
    <property type="match status" value="1"/>
</dbReference>
<dbReference type="PANTHER" id="PTHR13318">
    <property type="entry name" value="PARTNER OF PAIRED, ISOFORM B-RELATED"/>
    <property type="match status" value="1"/>
</dbReference>
<sequence>MSEELQLPDECWELVLRFLMMDHYRYLESLSLVSKQFLSLTNRLRFSLTITINHPTLSLLFLRFPFLTSLQLTRFRGDLDALLCQISHSAFPLKSLNVSHNSTIPSNGFRALAKKIKSLNSLTCSHMGSLRNADIILIGECFPLLEELDLSFPKDADYNNSNSFNGPLSDCGVKAMSLALPKLRRVNLSGNFFLNDLSLLSLFKNCEFLEGVAIFECHFITQRGIASAMRERPGLNSFSVSNFGCGTKRGDFIRPYVTSDFIHSLMSLKTLTCLDFSCSSISDELLCSVAEEGLPLRKLALQGCSYYTYAGIFCLLSRCLSVQNLDLQNAEFLNDQRVEELSLFLGNLVSINFSGCRMLTDSALVALARNCPLLQDIQMGATSIGKRRVEDSLIGAVVNSKVKSLGLAGNSCLKEETIKMFASIFPNLRLLDLSSCSLSEGVVEVLRRCCEIRHLSLAFFSEMKLVGMNFEVPKLEVLNLTRSGIDDEALSVISKRCCGLLRLELEDCSHVTAKGVRQVVENCTQLREINLGSCYKVAASVVAWMVFTRPSLRKITAPPGFDLGDSHRELLLRHGCMVC</sequence>
<dbReference type="InterPro" id="IPR006553">
    <property type="entry name" value="Leu-rich_rpt_Cys-con_subtyp"/>
</dbReference>
<protein>
    <recommendedName>
        <fullName evidence="1">F-box domain-containing protein</fullName>
    </recommendedName>
</protein>
<evidence type="ECO:0000313" key="2">
    <source>
        <dbReference type="EMBL" id="KAK7349115.1"/>
    </source>
</evidence>
<dbReference type="InterPro" id="IPR001810">
    <property type="entry name" value="F-box_dom"/>
</dbReference>
<name>A0AAN9QST6_CANGL</name>
<organism evidence="2 3">
    <name type="scientific">Canavalia gladiata</name>
    <name type="common">Sword bean</name>
    <name type="synonym">Dolichos gladiatus</name>
    <dbReference type="NCBI Taxonomy" id="3824"/>
    <lineage>
        <taxon>Eukaryota</taxon>
        <taxon>Viridiplantae</taxon>
        <taxon>Streptophyta</taxon>
        <taxon>Embryophyta</taxon>
        <taxon>Tracheophyta</taxon>
        <taxon>Spermatophyta</taxon>
        <taxon>Magnoliopsida</taxon>
        <taxon>eudicotyledons</taxon>
        <taxon>Gunneridae</taxon>
        <taxon>Pentapetalae</taxon>
        <taxon>rosids</taxon>
        <taxon>fabids</taxon>
        <taxon>Fabales</taxon>
        <taxon>Fabaceae</taxon>
        <taxon>Papilionoideae</taxon>
        <taxon>50 kb inversion clade</taxon>
        <taxon>NPAAA clade</taxon>
        <taxon>indigoferoid/millettioid clade</taxon>
        <taxon>Phaseoleae</taxon>
        <taxon>Canavalia</taxon>
    </lineage>
</organism>
<accession>A0AAN9QST6</accession>